<protein>
    <submittedName>
        <fullName evidence="1">Uncharacterized protein</fullName>
    </submittedName>
</protein>
<evidence type="ECO:0000313" key="2">
    <source>
        <dbReference type="Proteomes" id="UP000037043"/>
    </source>
</evidence>
<proteinExistence type="predicted"/>
<dbReference type="STRING" id="36844.SAMN04488501_12237"/>
<dbReference type="RefSeq" id="WP_278321741.1">
    <property type="nucleotide sequence ID" value="NZ_LHUR01000032.1"/>
</dbReference>
<comment type="caution">
    <text evidence="1">The sequence shown here is derived from an EMBL/GenBank/DDBJ whole genome shotgun (WGS) entry which is preliminary data.</text>
</comment>
<reference evidence="2" key="1">
    <citation type="submission" date="2015-08" db="EMBL/GenBank/DDBJ databases">
        <title>Genome sequence of the strict anaerobe Clostridium homopropionicum LuHBu1 (DSM 5847T).</title>
        <authorList>
            <person name="Poehlein A."/>
            <person name="Beck M."/>
            <person name="Schiel-Bengelsdorf B."/>
            <person name="Bengelsdorf F.R."/>
            <person name="Daniel R."/>
            <person name="Duerre P."/>
        </authorList>
    </citation>
    <scope>NUCLEOTIDE SEQUENCE [LARGE SCALE GENOMIC DNA]</scope>
    <source>
        <strain evidence="2">DSM 5847</strain>
    </source>
</reference>
<gene>
    <name evidence="1" type="ORF">CLHOM_27890</name>
</gene>
<keyword evidence="2" id="KW-1185">Reference proteome</keyword>
<dbReference type="AlphaFoldDB" id="A0A0L6Z7A5"/>
<evidence type="ECO:0000313" key="1">
    <source>
        <dbReference type="EMBL" id="KOA18850.1"/>
    </source>
</evidence>
<dbReference type="PATRIC" id="fig|1121318.3.peg.2802"/>
<accession>A0A0L6Z7A5</accession>
<organism evidence="1 2">
    <name type="scientific">Clostridium homopropionicum DSM 5847</name>
    <dbReference type="NCBI Taxonomy" id="1121318"/>
    <lineage>
        <taxon>Bacteria</taxon>
        <taxon>Bacillati</taxon>
        <taxon>Bacillota</taxon>
        <taxon>Clostridia</taxon>
        <taxon>Eubacteriales</taxon>
        <taxon>Clostridiaceae</taxon>
        <taxon>Clostridium</taxon>
    </lineage>
</organism>
<dbReference type="Proteomes" id="UP000037043">
    <property type="component" value="Unassembled WGS sequence"/>
</dbReference>
<dbReference type="EMBL" id="LHUR01000032">
    <property type="protein sequence ID" value="KOA18850.1"/>
    <property type="molecule type" value="Genomic_DNA"/>
</dbReference>
<sequence>MNNIVNFYEGYDEESRLTTNNSRKVEFTVITTIPSIYLQEY</sequence>
<name>A0A0L6Z7A5_9CLOT</name>